<protein>
    <submittedName>
        <fullName evidence="1">Uncharacterized protein</fullName>
    </submittedName>
</protein>
<dbReference type="AlphaFoldDB" id="A0A383DP93"/>
<name>A0A383DP93_9ZZZZ</name>
<gene>
    <name evidence="1" type="ORF">METZ01_LOCUS499171</name>
</gene>
<feature type="non-terminal residue" evidence="1">
    <location>
        <position position="75"/>
    </location>
</feature>
<organism evidence="1">
    <name type="scientific">marine metagenome</name>
    <dbReference type="NCBI Taxonomy" id="408172"/>
    <lineage>
        <taxon>unclassified sequences</taxon>
        <taxon>metagenomes</taxon>
        <taxon>ecological metagenomes</taxon>
    </lineage>
</organism>
<evidence type="ECO:0000313" key="1">
    <source>
        <dbReference type="EMBL" id="SVE46317.1"/>
    </source>
</evidence>
<proteinExistence type="predicted"/>
<accession>A0A383DP93</accession>
<reference evidence="1" key="1">
    <citation type="submission" date="2018-05" db="EMBL/GenBank/DDBJ databases">
        <authorList>
            <person name="Lanie J.A."/>
            <person name="Ng W.-L."/>
            <person name="Kazmierczak K.M."/>
            <person name="Andrzejewski T.M."/>
            <person name="Davidsen T.M."/>
            <person name="Wayne K.J."/>
            <person name="Tettelin H."/>
            <person name="Glass J.I."/>
            <person name="Rusch D."/>
            <person name="Podicherti R."/>
            <person name="Tsui H.-C.T."/>
            <person name="Winkler M.E."/>
        </authorList>
    </citation>
    <scope>NUCLEOTIDE SEQUENCE</scope>
</reference>
<dbReference type="EMBL" id="UINC01219031">
    <property type="protein sequence ID" value="SVE46317.1"/>
    <property type="molecule type" value="Genomic_DNA"/>
</dbReference>
<sequence length="75" mass="7699">MVGDEPRDGGVENGARLIRFATAVLGDDLEELAAARDEIVAVMGGEALTDTAAVAALFNAIDRVADSTGIPLEDV</sequence>